<evidence type="ECO:0000313" key="2">
    <source>
        <dbReference type="Proteomes" id="UP001239111"/>
    </source>
</evidence>
<proteinExistence type="predicted"/>
<comment type="caution">
    <text evidence="1">The sequence shown here is derived from an EMBL/GenBank/DDBJ whole genome shotgun (WGS) entry which is preliminary data.</text>
</comment>
<accession>A0ACC2NMX1</accession>
<reference evidence="1" key="1">
    <citation type="submission" date="2023-04" db="EMBL/GenBank/DDBJ databases">
        <title>A chromosome-level genome assembly of the parasitoid wasp Eretmocerus hayati.</title>
        <authorList>
            <person name="Zhong Y."/>
            <person name="Liu S."/>
            <person name="Liu Y."/>
        </authorList>
    </citation>
    <scope>NUCLEOTIDE SEQUENCE</scope>
    <source>
        <strain evidence="1">ZJU_SS_LIU_2023</strain>
    </source>
</reference>
<organism evidence="1 2">
    <name type="scientific">Eretmocerus hayati</name>
    <dbReference type="NCBI Taxonomy" id="131215"/>
    <lineage>
        <taxon>Eukaryota</taxon>
        <taxon>Metazoa</taxon>
        <taxon>Ecdysozoa</taxon>
        <taxon>Arthropoda</taxon>
        <taxon>Hexapoda</taxon>
        <taxon>Insecta</taxon>
        <taxon>Pterygota</taxon>
        <taxon>Neoptera</taxon>
        <taxon>Endopterygota</taxon>
        <taxon>Hymenoptera</taxon>
        <taxon>Apocrita</taxon>
        <taxon>Proctotrupomorpha</taxon>
        <taxon>Chalcidoidea</taxon>
        <taxon>Aphelinidae</taxon>
        <taxon>Aphelininae</taxon>
        <taxon>Eretmocerus</taxon>
    </lineage>
</organism>
<protein>
    <submittedName>
        <fullName evidence="1">Uncharacterized protein</fullName>
    </submittedName>
</protein>
<name>A0ACC2NMX1_9HYME</name>
<dbReference type="Proteomes" id="UP001239111">
    <property type="component" value="Chromosome 3"/>
</dbReference>
<sequence length="330" mass="38449">MFLRGLAHHRQEDGSTVGLSLSPIVAVLVIEDCTENSLRGSENSFNFKPVILKIFVDDGLAVLPKDQIDDFIATFNNYDKNLKFTIEEENGPLPFLDSLPITDNGTLFIDWYQKPTQSDTYSNSNSHNPMAQKKATVYNLANRGIRKSHPKFHAKNLMKIRDLLLENDYPLKFIASNETKVIIPYYKNFSENIKRMLSKRYIHTIFKCNNKFNSIIRLGKDNLKEMNQTDVGYKINCLHCPKSYIGQTMRYLKRRVEDHRNNIISRIREPNFLSLHKMAENGHDFDWKTPQILDVEPHLNKRLISEMFHIQLNENNINVREDTRKLNGFS</sequence>
<gene>
    <name evidence="1" type="ORF">QAD02_003774</name>
</gene>
<keyword evidence="2" id="KW-1185">Reference proteome</keyword>
<evidence type="ECO:0000313" key="1">
    <source>
        <dbReference type="EMBL" id="KAJ8672515.1"/>
    </source>
</evidence>
<dbReference type="EMBL" id="CM056743">
    <property type="protein sequence ID" value="KAJ8672515.1"/>
    <property type="molecule type" value="Genomic_DNA"/>
</dbReference>